<proteinExistence type="predicted"/>
<dbReference type="EMBL" id="HBGS01061108">
    <property type="protein sequence ID" value="CAD9490958.1"/>
    <property type="molecule type" value="Transcribed_RNA"/>
</dbReference>
<sequence length="399" mass="44002">MAAQFHEAFLEALESALSKFDDLNTYFSVGMKVPQVSLMFAAEIRQDKDFMLMLAAPEHEEQLLPLIKREVGIAYGVWRKDGRIEAGTQKTIRDNPLPWPSIDNYPEWVFGQINDYRQAALADQSEARARLEHTLLEVPLRAVTIKYDGTCFGKLDTGNLVGRRTLLGDQCAEYQQTSTAAAKNCDVAALRVELSTMLGVELLHGSVCVWGELMCNPGFYGYQERGLVAHWLCFGVIAELPLSSTEQLLEISQVLAQRGMAHNLSQNGRLRLLLCPSLRQLLQEVAGCNVVDDMIPCTTHLDVVAKAAAGLAKGSNEGLVLVFCRDGFGQSSLRKWKNSAEGGGISKKHARLLRSLDTRGLVIEGRLDTRIADMVETIIAVAEADTAPIKIGRRFALAR</sequence>
<name>A0A7S2HHJ6_9STRA</name>
<evidence type="ECO:0000313" key="1">
    <source>
        <dbReference type="EMBL" id="CAD9490958.1"/>
    </source>
</evidence>
<organism evidence="1">
    <name type="scientific">Octactis speculum</name>
    <dbReference type="NCBI Taxonomy" id="3111310"/>
    <lineage>
        <taxon>Eukaryota</taxon>
        <taxon>Sar</taxon>
        <taxon>Stramenopiles</taxon>
        <taxon>Ochrophyta</taxon>
        <taxon>Dictyochophyceae</taxon>
        <taxon>Dictyochales</taxon>
        <taxon>Dictyochaceae</taxon>
        <taxon>Octactis</taxon>
    </lineage>
</organism>
<dbReference type="AlphaFoldDB" id="A0A7S2HHJ6"/>
<accession>A0A7S2HHJ6</accession>
<protein>
    <submittedName>
        <fullName evidence="1">Uncharacterized protein</fullName>
    </submittedName>
</protein>
<reference evidence="1" key="1">
    <citation type="submission" date="2021-01" db="EMBL/GenBank/DDBJ databases">
        <authorList>
            <person name="Corre E."/>
            <person name="Pelletier E."/>
            <person name="Niang G."/>
            <person name="Scheremetjew M."/>
            <person name="Finn R."/>
            <person name="Kale V."/>
            <person name="Holt S."/>
            <person name="Cochrane G."/>
            <person name="Meng A."/>
            <person name="Brown T."/>
            <person name="Cohen L."/>
        </authorList>
    </citation>
    <scope>NUCLEOTIDE SEQUENCE</scope>
    <source>
        <strain evidence="1">CCMP1381</strain>
    </source>
</reference>
<gene>
    <name evidence="1" type="ORF">DSPE1174_LOCUS31870</name>
</gene>